<proteinExistence type="predicted"/>
<evidence type="ECO:0000313" key="4">
    <source>
        <dbReference type="Proteomes" id="UP001341281"/>
    </source>
</evidence>
<dbReference type="InterPro" id="IPR052343">
    <property type="entry name" value="Retrotransposon-Effector_Assoc"/>
</dbReference>
<evidence type="ECO:0008006" key="5">
    <source>
        <dbReference type="Google" id="ProtNLM"/>
    </source>
</evidence>
<protein>
    <recommendedName>
        <fullName evidence="5">Reverse transcriptase domain-containing protein</fullName>
    </recommendedName>
</protein>
<dbReference type="InterPro" id="IPR026960">
    <property type="entry name" value="RVT-Znf"/>
</dbReference>
<dbReference type="InterPro" id="IPR000477">
    <property type="entry name" value="RT_dom"/>
</dbReference>
<dbReference type="PANTHER" id="PTHR46890:SF1">
    <property type="entry name" value="REVERSE TRANSCRIPTASE DOMAIN-CONTAINING PROTEIN"/>
    <property type="match status" value="1"/>
</dbReference>
<feature type="domain" description="Reverse transcriptase zinc-binding" evidence="2">
    <location>
        <begin position="372"/>
        <end position="429"/>
    </location>
</feature>
<reference evidence="3 4" key="1">
    <citation type="submission" date="2024-02" db="EMBL/GenBank/DDBJ databases">
        <title>High-quality chromosome-scale genome assembly of Pensacola bahiagrass (Paspalum notatum Flugge var. saurae).</title>
        <authorList>
            <person name="Vega J.M."/>
            <person name="Podio M."/>
            <person name="Orjuela J."/>
            <person name="Siena L.A."/>
            <person name="Pessino S.C."/>
            <person name="Combes M.C."/>
            <person name="Mariac C."/>
            <person name="Albertini E."/>
            <person name="Pupilli F."/>
            <person name="Ortiz J.P.A."/>
            <person name="Leblanc O."/>
        </authorList>
    </citation>
    <scope>NUCLEOTIDE SEQUENCE [LARGE SCALE GENOMIC DNA]</scope>
    <source>
        <strain evidence="3">R1</strain>
        <tissue evidence="3">Leaf</tissue>
    </source>
</reference>
<evidence type="ECO:0000313" key="3">
    <source>
        <dbReference type="EMBL" id="WVZ62397.1"/>
    </source>
</evidence>
<keyword evidence="4" id="KW-1185">Reference proteome</keyword>
<gene>
    <name evidence="3" type="ORF">U9M48_012153</name>
</gene>
<sequence>MENMPSLLLNGGRAILAVCIYLVVVKVYDTDTVINGRRRKNFIQHLETPGGLLVIKSSLSCTIFTSLFAFPPERSQTLNWDTIALQSTDLSHLEKPFDEEEVKTVIIQMHSEKAPGPDGFIGLFFESAWNTLKFDLLEAVNSFFLLRDHQFKFLNSAHIVLLPKTVDAKRISDFHPISLTHSIAKIISKLLANRLAPHLDQIMSRSQSAFIRKRSIHDNFLYTQNVIKELHRSSTSALFLKLDIAKAFDSWVDEGRQWVGTDPPCDDTDAALFRASTIVIVGNGRKTNFWADSWLQGKAPMDIAPSLFQLAWRKKNKVSEELINLNWTRGLWRMNSVQQMADFIKLWDLVQAVYLSDAEDTIRWKWTADGVYSSKSAYLVQFNGFVRSSNAKFIWRAHAEGKHKFFGWLLAQAKILTADKLLERQWPSSVVTPRYSFEVKAKMGLYYIRNDYSV</sequence>
<name>A0AAQ3WI25_PASNO</name>
<dbReference type="PANTHER" id="PTHR46890">
    <property type="entry name" value="NON-LTR RETROLELEMENT REVERSE TRANSCRIPTASE-LIKE PROTEIN-RELATED"/>
    <property type="match status" value="1"/>
</dbReference>
<organism evidence="3 4">
    <name type="scientific">Paspalum notatum var. saurae</name>
    <dbReference type="NCBI Taxonomy" id="547442"/>
    <lineage>
        <taxon>Eukaryota</taxon>
        <taxon>Viridiplantae</taxon>
        <taxon>Streptophyta</taxon>
        <taxon>Embryophyta</taxon>
        <taxon>Tracheophyta</taxon>
        <taxon>Spermatophyta</taxon>
        <taxon>Magnoliopsida</taxon>
        <taxon>Liliopsida</taxon>
        <taxon>Poales</taxon>
        <taxon>Poaceae</taxon>
        <taxon>PACMAD clade</taxon>
        <taxon>Panicoideae</taxon>
        <taxon>Andropogonodae</taxon>
        <taxon>Paspaleae</taxon>
        <taxon>Paspalinae</taxon>
        <taxon>Paspalum</taxon>
    </lineage>
</organism>
<dbReference type="Proteomes" id="UP001341281">
    <property type="component" value="Chromosome 03"/>
</dbReference>
<dbReference type="Pfam" id="PF13966">
    <property type="entry name" value="zf-RVT"/>
    <property type="match status" value="1"/>
</dbReference>
<dbReference type="AlphaFoldDB" id="A0AAQ3WI25"/>
<dbReference type="Pfam" id="PF00078">
    <property type="entry name" value="RVT_1"/>
    <property type="match status" value="1"/>
</dbReference>
<evidence type="ECO:0000259" key="1">
    <source>
        <dbReference type="Pfam" id="PF00078"/>
    </source>
</evidence>
<accession>A0AAQ3WI25</accession>
<dbReference type="EMBL" id="CP144747">
    <property type="protein sequence ID" value="WVZ62397.1"/>
    <property type="molecule type" value="Genomic_DNA"/>
</dbReference>
<evidence type="ECO:0000259" key="2">
    <source>
        <dbReference type="Pfam" id="PF13966"/>
    </source>
</evidence>
<feature type="domain" description="Reverse transcriptase" evidence="1">
    <location>
        <begin position="171"/>
        <end position="250"/>
    </location>
</feature>